<proteinExistence type="predicted"/>
<feature type="compositionally biased region" description="Polar residues" evidence="1">
    <location>
        <begin position="20"/>
        <end position="30"/>
    </location>
</feature>
<accession>A0A5C3EJH4</accession>
<reference evidence="2 3" key="1">
    <citation type="submission" date="2018-03" db="EMBL/GenBank/DDBJ databases">
        <authorList>
            <person name="Guldener U."/>
        </authorList>
    </citation>
    <scope>NUCLEOTIDE SEQUENCE [LARGE SCALE GENOMIC DNA]</scope>
    <source>
        <strain evidence="2 3">NBRC100155</strain>
    </source>
</reference>
<dbReference type="AlphaFoldDB" id="A0A5C3EJH4"/>
<dbReference type="EMBL" id="OOIN01000030">
    <property type="protein sequence ID" value="SPO29786.1"/>
    <property type="molecule type" value="Genomic_DNA"/>
</dbReference>
<gene>
    <name evidence="2" type="ORF">UTRI_10279</name>
</gene>
<dbReference type="PANTHER" id="PTHR33266:SF1">
    <property type="entry name" value="F-BOX DOMAIN-CONTAINING PROTEIN"/>
    <property type="match status" value="1"/>
</dbReference>
<keyword evidence="3" id="KW-1185">Reference proteome</keyword>
<dbReference type="Proteomes" id="UP000324022">
    <property type="component" value="Unassembled WGS sequence"/>
</dbReference>
<dbReference type="OrthoDB" id="107110at2759"/>
<evidence type="ECO:0000313" key="2">
    <source>
        <dbReference type="EMBL" id="SPO29786.1"/>
    </source>
</evidence>
<organism evidence="2 3">
    <name type="scientific">Ustilago trichophora</name>
    <dbReference type="NCBI Taxonomy" id="86804"/>
    <lineage>
        <taxon>Eukaryota</taxon>
        <taxon>Fungi</taxon>
        <taxon>Dikarya</taxon>
        <taxon>Basidiomycota</taxon>
        <taxon>Ustilaginomycotina</taxon>
        <taxon>Ustilaginomycetes</taxon>
        <taxon>Ustilaginales</taxon>
        <taxon>Ustilaginaceae</taxon>
        <taxon>Ustilago</taxon>
    </lineage>
</organism>
<name>A0A5C3EJH4_9BASI</name>
<evidence type="ECO:0000313" key="3">
    <source>
        <dbReference type="Proteomes" id="UP000324022"/>
    </source>
</evidence>
<protein>
    <submittedName>
        <fullName evidence="2">Uncharacterized protein</fullName>
    </submittedName>
</protein>
<feature type="region of interest" description="Disordered" evidence="1">
    <location>
        <begin position="1"/>
        <end position="31"/>
    </location>
</feature>
<dbReference type="PANTHER" id="PTHR33266">
    <property type="entry name" value="CHROMOSOME 15, WHOLE GENOME SHOTGUN SEQUENCE"/>
    <property type="match status" value="1"/>
</dbReference>
<evidence type="ECO:0000256" key="1">
    <source>
        <dbReference type="SAM" id="MobiDB-lite"/>
    </source>
</evidence>
<sequence>MESLESAAAITPPDPCRTPPRSTSTALTTPERQKKLSHLLGQYLDLSNASTKPWMSSMQTALDTSVEGELRIQELKNFCTHVHWTRMLNLLRTHRASLPSTLTCAVFDLTRHPPAIRPLKQFTTLLKILDAATPKLADQPPSQCLKRLLEYAFETQQPQDEMLASTTASSFSATRFHGPCLSLLNVFLQAHNPLFPTQPSLDVDEPHRATAEIDSTNDSERIYYAKVLPVLQSSGFGKSRLCVELSTIHPGMLVSVRNSMPADAVSFPPRDAHVCDYFDSSQTILTKQSSNKAHLHVLAWIALYCDTIAHYLSLLKKASNCFDDKYGCKSSNHQTCWNTVIFYLATAIHSSPSSSFVPLSHFGPSEPLCPRSKHTLEHLVLSPPTRSMPEFEKVFDVDNPIVNITAARRHAPDMPTIHFRSEMLKHISNHAQDYYDCIIKQHDALLSSPDCVITAVHTFLRPSVLALESLSPKKVRPTFPFLAFDECGSIAMLLPIIRRLWFRACPASTWILLIDTNSDLAPLSSKSAREASRRMEDGGTYQLCESFSAMPIDVNLTDHDRSNIANLATCDSSSLTLCQLNLLLPKLGRPLWNDVLYHSQGYLRPLNIITKLVSPAGWGWPHLTSVSGSPLDENNQNSLALASQRIRIQLPANSGLETFHNFVQEQISQHLRYIGYISSTSEFMVTSTPSEPPLSVAAAWQFRSGTLTPHLKWGMVIQSLVAARAPLGLDVGAQGEQGIMLLCTMAADMVARSMYQGLLNRSMTPATIPKDIHEAIVAPITVAKWIETLIGSTYIEVPWPPPSSRYADATLGQPDASFLGIVEFWLWVEHAWINFKHIVKLEKQVSQVKEINPLLLPELWLRHAAAQGPSAQPGWDLLIPIYHTPETNKPPIGEDRFDSEKLSYIAIQVKNSINVPKGTKQEPVGPRLAALSLPRQCVELFIDLRSPHQHDGHRYSQRRFTLQEQLAGDECYALGSGNLEGVVCWWKGSRPGVGLPARWCPVRRLASGGGLPG</sequence>